<dbReference type="AlphaFoldDB" id="A0A2K2C2W2"/>
<keyword evidence="1" id="KW-0812">Transmembrane</keyword>
<keyword evidence="1" id="KW-0472">Membrane</keyword>
<evidence type="ECO:0000313" key="3">
    <source>
        <dbReference type="Proteomes" id="UP000006729"/>
    </source>
</evidence>
<dbReference type="InParanoid" id="A0A2K2C2W2"/>
<reference evidence="2 3" key="1">
    <citation type="journal article" date="2006" name="Science">
        <title>The genome of black cottonwood, Populus trichocarpa (Torr. &amp; Gray).</title>
        <authorList>
            <person name="Tuskan G.A."/>
            <person name="Difazio S."/>
            <person name="Jansson S."/>
            <person name="Bohlmann J."/>
            <person name="Grigoriev I."/>
            <person name="Hellsten U."/>
            <person name="Putnam N."/>
            <person name="Ralph S."/>
            <person name="Rombauts S."/>
            <person name="Salamov A."/>
            <person name="Schein J."/>
            <person name="Sterck L."/>
            <person name="Aerts A."/>
            <person name="Bhalerao R.R."/>
            <person name="Bhalerao R.P."/>
            <person name="Blaudez D."/>
            <person name="Boerjan W."/>
            <person name="Brun A."/>
            <person name="Brunner A."/>
            <person name="Busov V."/>
            <person name="Campbell M."/>
            <person name="Carlson J."/>
            <person name="Chalot M."/>
            <person name="Chapman J."/>
            <person name="Chen G.L."/>
            <person name="Cooper D."/>
            <person name="Coutinho P.M."/>
            <person name="Couturier J."/>
            <person name="Covert S."/>
            <person name="Cronk Q."/>
            <person name="Cunningham R."/>
            <person name="Davis J."/>
            <person name="Degroeve S."/>
            <person name="Dejardin A."/>
            <person name="Depamphilis C."/>
            <person name="Detter J."/>
            <person name="Dirks B."/>
            <person name="Dubchak I."/>
            <person name="Duplessis S."/>
            <person name="Ehlting J."/>
            <person name="Ellis B."/>
            <person name="Gendler K."/>
            <person name="Goodstein D."/>
            <person name="Gribskov M."/>
            <person name="Grimwood J."/>
            <person name="Groover A."/>
            <person name="Gunter L."/>
            <person name="Hamberger B."/>
            <person name="Heinze B."/>
            <person name="Helariutta Y."/>
            <person name="Henrissat B."/>
            <person name="Holligan D."/>
            <person name="Holt R."/>
            <person name="Huang W."/>
            <person name="Islam-Faridi N."/>
            <person name="Jones S."/>
            <person name="Jones-Rhoades M."/>
            <person name="Jorgensen R."/>
            <person name="Joshi C."/>
            <person name="Kangasjarvi J."/>
            <person name="Karlsson J."/>
            <person name="Kelleher C."/>
            <person name="Kirkpatrick R."/>
            <person name="Kirst M."/>
            <person name="Kohler A."/>
            <person name="Kalluri U."/>
            <person name="Larimer F."/>
            <person name="Leebens-Mack J."/>
            <person name="Leple J.C."/>
            <person name="Locascio P."/>
            <person name="Lou Y."/>
            <person name="Lucas S."/>
            <person name="Martin F."/>
            <person name="Montanini B."/>
            <person name="Napoli C."/>
            <person name="Nelson D.R."/>
            <person name="Nelson C."/>
            <person name="Nieminen K."/>
            <person name="Nilsson O."/>
            <person name="Pereda V."/>
            <person name="Peter G."/>
            <person name="Philippe R."/>
            <person name="Pilate G."/>
            <person name="Poliakov A."/>
            <person name="Razumovskaya J."/>
            <person name="Richardson P."/>
            <person name="Rinaldi C."/>
            <person name="Ritland K."/>
            <person name="Rouze P."/>
            <person name="Ryaboy D."/>
            <person name="Schmutz J."/>
            <person name="Schrader J."/>
            <person name="Segerman B."/>
            <person name="Shin H."/>
            <person name="Siddiqui A."/>
            <person name="Sterky F."/>
            <person name="Terry A."/>
            <person name="Tsai C.J."/>
            <person name="Uberbacher E."/>
            <person name="Unneberg P."/>
            <person name="Vahala J."/>
            <person name="Wall K."/>
            <person name="Wessler S."/>
            <person name="Yang G."/>
            <person name="Yin T."/>
            <person name="Douglas C."/>
            <person name="Marra M."/>
            <person name="Sandberg G."/>
            <person name="Van de Peer Y."/>
            <person name="Rokhsar D."/>
        </authorList>
    </citation>
    <scope>NUCLEOTIDE SEQUENCE [LARGE SCALE GENOMIC DNA]</scope>
    <source>
        <strain evidence="3">cv. Nisqually</strain>
    </source>
</reference>
<evidence type="ECO:0000256" key="1">
    <source>
        <dbReference type="SAM" id="Phobius"/>
    </source>
</evidence>
<dbReference type="EMBL" id="CM009290">
    <property type="protein sequence ID" value="PNT56378.1"/>
    <property type="molecule type" value="Genomic_DNA"/>
</dbReference>
<accession>A0A2K2C2W2</accession>
<feature type="transmembrane region" description="Helical" evidence="1">
    <location>
        <begin position="16"/>
        <end position="39"/>
    </location>
</feature>
<dbReference type="Proteomes" id="UP000006729">
    <property type="component" value="Chromosome 1"/>
</dbReference>
<name>A0A2K2C2W2_POPTR</name>
<proteinExistence type="predicted"/>
<protein>
    <submittedName>
        <fullName evidence="2">Uncharacterized protein</fullName>
    </submittedName>
</protein>
<organism evidence="2 3">
    <name type="scientific">Populus trichocarpa</name>
    <name type="common">Western balsam poplar</name>
    <name type="synonym">Populus balsamifera subsp. trichocarpa</name>
    <dbReference type="NCBI Taxonomy" id="3694"/>
    <lineage>
        <taxon>Eukaryota</taxon>
        <taxon>Viridiplantae</taxon>
        <taxon>Streptophyta</taxon>
        <taxon>Embryophyta</taxon>
        <taxon>Tracheophyta</taxon>
        <taxon>Spermatophyta</taxon>
        <taxon>Magnoliopsida</taxon>
        <taxon>eudicotyledons</taxon>
        <taxon>Gunneridae</taxon>
        <taxon>Pentapetalae</taxon>
        <taxon>rosids</taxon>
        <taxon>fabids</taxon>
        <taxon>Malpighiales</taxon>
        <taxon>Salicaceae</taxon>
        <taxon>Saliceae</taxon>
        <taxon>Populus</taxon>
    </lineage>
</organism>
<evidence type="ECO:0000313" key="2">
    <source>
        <dbReference type="EMBL" id="PNT56378.1"/>
    </source>
</evidence>
<sequence length="71" mass="8114">MIIQSSFCSVLISHNLVIYSSVYLLHFNGSVLVLVLWLLVWDCSVVYQLHLAVATFFQFIVRISIVKNRGV</sequence>
<keyword evidence="3" id="KW-1185">Reference proteome</keyword>
<gene>
    <name evidence="2" type="ORF">POPTR_001G242700</name>
</gene>
<feature type="transmembrane region" description="Helical" evidence="1">
    <location>
        <begin position="45"/>
        <end position="65"/>
    </location>
</feature>
<keyword evidence="1" id="KW-1133">Transmembrane helix</keyword>